<dbReference type="EMBL" id="JASBWS010000093">
    <property type="protein sequence ID" value="KAJ9098448.1"/>
    <property type="molecule type" value="Genomic_DNA"/>
</dbReference>
<proteinExistence type="predicted"/>
<gene>
    <name evidence="1" type="ORF">QFC20_005968</name>
</gene>
<reference evidence="1" key="1">
    <citation type="submission" date="2023-04" db="EMBL/GenBank/DDBJ databases">
        <title>Draft Genome sequencing of Naganishia species isolated from polar environments using Oxford Nanopore Technology.</title>
        <authorList>
            <person name="Leo P."/>
            <person name="Venkateswaran K."/>
        </authorList>
    </citation>
    <scope>NUCLEOTIDE SEQUENCE</scope>
    <source>
        <strain evidence="1">MNA-CCFEE 5262</strain>
    </source>
</reference>
<organism evidence="1 2">
    <name type="scientific">Naganishia adeliensis</name>
    <dbReference type="NCBI Taxonomy" id="92952"/>
    <lineage>
        <taxon>Eukaryota</taxon>
        <taxon>Fungi</taxon>
        <taxon>Dikarya</taxon>
        <taxon>Basidiomycota</taxon>
        <taxon>Agaricomycotina</taxon>
        <taxon>Tremellomycetes</taxon>
        <taxon>Filobasidiales</taxon>
        <taxon>Filobasidiaceae</taxon>
        <taxon>Naganishia</taxon>
    </lineage>
</organism>
<sequence length="381" mass="41601">MQGLKNVVVVGGSYVGSGTATKLASALPPGYRPRFAIVPKHEHKAFIPYTHLFAPIPSPHSHAVIQAKAIDVDSHRVYLDRPAWHGREEVEYEFLVVASGTRLPSPGSMQDDHKLGGVGFFKTYQQGVQNAQEIVIVGGGAVGVQMMLDMKEVYPGKQVTLVHSRERVMNRFHQALDGIVRKRCEELGVQLVTGQRVVVPEQGFATDGTRTEVQLADGRKIPADLVILATGQIPNTQLLQTLNGTTTDPSTSIINPSNGFLRVRPTLQLLNPQYSHIFALGDVADTGAPKAARPGMMQADVVVQNVLSLIEGKEAEKEMEVGPAAIHLTLGLTQNVIFRNPIEPGGEPMIKMRDDGQEDMGIEGVWTRRGFQIKDMAEYHL</sequence>
<comment type="caution">
    <text evidence="1">The sequence shown here is derived from an EMBL/GenBank/DDBJ whole genome shotgun (WGS) entry which is preliminary data.</text>
</comment>
<protein>
    <submittedName>
        <fullName evidence="1">Uncharacterized protein</fullName>
    </submittedName>
</protein>
<dbReference type="Proteomes" id="UP001230649">
    <property type="component" value="Unassembled WGS sequence"/>
</dbReference>
<keyword evidence="2" id="KW-1185">Reference proteome</keyword>
<evidence type="ECO:0000313" key="1">
    <source>
        <dbReference type="EMBL" id="KAJ9098448.1"/>
    </source>
</evidence>
<name>A0ACC2VHA5_9TREE</name>
<evidence type="ECO:0000313" key="2">
    <source>
        <dbReference type="Proteomes" id="UP001230649"/>
    </source>
</evidence>
<accession>A0ACC2VHA5</accession>